<dbReference type="GO" id="GO:0005506">
    <property type="term" value="F:iron ion binding"/>
    <property type="evidence" value="ECO:0007669"/>
    <property type="project" value="InterPro"/>
</dbReference>
<dbReference type="Proteomes" id="UP000261948">
    <property type="component" value="Unassembled WGS sequence"/>
</dbReference>
<dbReference type="PANTHER" id="PTHR43756">
    <property type="entry name" value="CHOLINE MONOOXYGENASE, CHLOROPLASTIC"/>
    <property type="match status" value="1"/>
</dbReference>
<dbReference type="Pfam" id="PF00355">
    <property type="entry name" value="Rieske"/>
    <property type="match status" value="1"/>
</dbReference>
<dbReference type="CDD" id="cd03469">
    <property type="entry name" value="Rieske_RO_Alpha_N"/>
    <property type="match status" value="1"/>
</dbReference>
<dbReference type="Gene3D" id="3.90.380.10">
    <property type="entry name" value="Naphthalene 1,2-dioxygenase Alpha Subunit, Chain A, domain 1"/>
    <property type="match status" value="2"/>
</dbReference>
<dbReference type="GO" id="GO:0016491">
    <property type="term" value="F:oxidoreductase activity"/>
    <property type="evidence" value="ECO:0007669"/>
    <property type="project" value="UniProtKB-KW"/>
</dbReference>
<evidence type="ECO:0000256" key="1">
    <source>
        <dbReference type="ARBA" id="ARBA00001962"/>
    </source>
</evidence>
<evidence type="ECO:0000256" key="6">
    <source>
        <dbReference type="ARBA" id="ARBA00023004"/>
    </source>
</evidence>
<feature type="domain" description="Rieske" evidence="8">
    <location>
        <begin position="34"/>
        <end position="142"/>
    </location>
</feature>
<evidence type="ECO:0000259" key="8">
    <source>
        <dbReference type="PROSITE" id="PS51296"/>
    </source>
</evidence>
<dbReference type="InterPro" id="IPR017941">
    <property type="entry name" value="Rieske_2Fe-2S"/>
</dbReference>
<dbReference type="OrthoDB" id="9790995at2"/>
<dbReference type="Gene3D" id="2.102.10.10">
    <property type="entry name" value="Rieske [2Fe-2S] iron-sulphur domain"/>
    <property type="match status" value="1"/>
</dbReference>
<organism evidence="9 10">
    <name type="scientific">Comamonas testosteroni</name>
    <name type="common">Pseudomonas testosteroni</name>
    <dbReference type="NCBI Taxonomy" id="285"/>
    <lineage>
        <taxon>Bacteria</taxon>
        <taxon>Pseudomonadati</taxon>
        <taxon>Pseudomonadota</taxon>
        <taxon>Betaproteobacteria</taxon>
        <taxon>Burkholderiales</taxon>
        <taxon>Comamonadaceae</taxon>
        <taxon>Comamonas</taxon>
    </lineage>
</organism>
<keyword evidence="3" id="KW-0001">2Fe-2S</keyword>
<keyword evidence="4" id="KW-0479">Metal-binding</keyword>
<protein>
    <submittedName>
        <fullName evidence="9">(2Fe-2S)-binding protein</fullName>
    </submittedName>
</protein>
<evidence type="ECO:0000256" key="4">
    <source>
        <dbReference type="ARBA" id="ARBA00022723"/>
    </source>
</evidence>
<keyword evidence="6" id="KW-0408">Iron</keyword>
<dbReference type="Pfam" id="PF00848">
    <property type="entry name" value="Ring_hydroxyl_A"/>
    <property type="match status" value="1"/>
</dbReference>
<comment type="cofactor">
    <cofactor evidence="1">
        <name>Fe cation</name>
        <dbReference type="ChEBI" id="CHEBI:24875"/>
    </cofactor>
</comment>
<accession>A0A373FSQ4</accession>
<keyword evidence="10" id="KW-1185">Reference proteome</keyword>
<dbReference type="AlphaFoldDB" id="A0A373FSQ4"/>
<evidence type="ECO:0000256" key="3">
    <source>
        <dbReference type="ARBA" id="ARBA00022714"/>
    </source>
</evidence>
<proteinExistence type="inferred from homology"/>
<evidence type="ECO:0000256" key="2">
    <source>
        <dbReference type="ARBA" id="ARBA00008751"/>
    </source>
</evidence>
<evidence type="ECO:0000313" key="9">
    <source>
        <dbReference type="EMBL" id="RGE47170.1"/>
    </source>
</evidence>
<dbReference type="InterPro" id="IPR015879">
    <property type="entry name" value="Ring_hydroxy_dOase_asu_C_dom"/>
</dbReference>
<dbReference type="InterPro" id="IPR001663">
    <property type="entry name" value="Rng_hydr_dOase-A"/>
</dbReference>
<dbReference type="SUPFAM" id="SSF55961">
    <property type="entry name" value="Bet v1-like"/>
    <property type="match status" value="1"/>
</dbReference>
<dbReference type="EMBL" id="QURR01000001">
    <property type="protein sequence ID" value="RGE47170.1"/>
    <property type="molecule type" value="Genomic_DNA"/>
</dbReference>
<dbReference type="PANTHER" id="PTHR43756:SF5">
    <property type="entry name" value="CHOLINE MONOOXYGENASE, CHLOROPLASTIC"/>
    <property type="match status" value="1"/>
</dbReference>
<dbReference type="GO" id="GO:0051537">
    <property type="term" value="F:2 iron, 2 sulfur cluster binding"/>
    <property type="evidence" value="ECO:0007669"/>
    <property type="project" value="UniProtKB-KW"/>
</dbReference>
<gene>
    <name evidence="9" type="ORF">DZC30_01565</name>
</gene>
<evidence type="ECO:0000313" key="10">
    <source>
        <dbReference type="Proteomes" id="UP000261948"/>
    </source>
</evidence>
<evidence type="ECO:0000256" key="7">
    <source>
        <dbReference type="ARBA" id="ARBA00023014"/>
    </source>
</evidence>
<sequence length="365" mass="40145">MQADTGPGGQVPVSHYLDAERFAQELQLFRQHPQAVAAASDLPALGSWLSLTYMGTPLLLVRQANGAVQAFLNVCRHRGVRVVAEGAGREARAFTCPYHGWTYQPDGALRGMPQAEGFANLDKAASGLRALAVAEKAGLIWVIPNPDLAAQDAAASLTPMIDDLAALAGMQQPVAFAPRSYDVAANWKLLMDGAFEAYHFKVAHRQTIAAMFAGNVQLVDEAGLNRRLYLLKNSFAEQQPDAASFEPRQHGNLTYYFFPFNTVLVQPDHAQFSCIEPISPSLSRIHEITLIPQAPATEKAQKYWQANVDLYRRTLAEDYVLAESIQQGLASRANDSFTFGSFEFAIPRFHAQLDQLLKNQSQNSR</sequence>
<dbReference type="PRINTS" id="PR00090">
    <property type="entry name" value="RNGDIOXGNASE"/>
</dbReference>
<reference evidence="9 10" key="1">
    <citation type="submission" date="2018-08" db="EMBL/GenBank/DDBJ databases">
        <title>Comamonas testosteroni strain SWCO2.</title>
        <authorList>
            <person name="Jiang N."/>
            <person name="Zhang X.Z."/>
        </authorList>
    </citation>
    <scope>NUCLEOTIDE SEQUENCE [LARGE SCALE GENOMIC DNA]</scope>
    <source>
        <strain evidence="9 10">SWCO2</strain>
    </source>
</reference>
<dbReference type="InterPro" id="IPR036922">
    <property type="entry name" value="Rieske_2Fe-2S_sf"/>
</dbReference>
<dbReference type="SUPFAM" id="SSF50022">
    <property type="entry name" value="ISP domain"/>
    <property type="match status" value="1"/>
</dbReference>
<comment type="caution">
    <text evidence="9">The sequence shown here is derived from an EMBL/GenBank/DDBJ whole genome shotgun (WGS) entry which is preliminary data.</text>
</comment>
<comment type="similarity">
    <text evidence="2">Belongs to the bacterial ring-hydroxylating dioxygenase alpha subunit family.</text>
</comment>
<name>A0A373FSQ4_COMTE</name>
<keyword evidence="5" id="KW-0560">Oxidoreductase</keyword>
<evidence type="ECO:0000256" key="5">
    <source>
        <dbReference type="ARBA" id="ARBA00023002"/>
    </source>
</evidence>
<dbReference type="PROSITE" id="PS51296">
    <property type="entry name" value="RIESKE"/>
    <property type="match status" value="1"/>
</dbReference>
<keyword evidence="7" id="KW-0411">Iron-sulfur</keyword>